<dbReference type="InterPro" id="IPR027417">
    <property type="entry name" value="P-loop_NTPase"/>
</dbReference>
<dbReference type="STRING" id="136037.A0A067R8I6"/>
<protein>
    <submittedName>
        <fullName evidence="1">Uncharacterized protein</fullName>
    </submittedName>
</protein>
<name>A0A067R8I6_ZOONE</name>
<dbReference type="Proteomes" id="UP000027135">
    <property type="component" value="Unassembled WGS sequence"/>
</dbReference>
<proteinExistence type="predicted"/>
<keyword evidence="2" id="KW-1185">Reference proteome</keyword>
<evidence type="ECO:0000313" key="1">
    <source>
        <dbReference type="EMBL" id="KDR15904.1"/>
    </source>
</evidence>
<sequence>MNSKDGNSCDEYIKTRCFIRELFYDVMKKKQSPDDRKSSILPGLTVTLADTENRQCYFHFTVATDTGNIKTVFEDVHTMVLMSVLNEFGLQ</sequence>
<organism evidence="1 2">
    <name type="scientific">Zootermopsis nevadensis</name>
    <name type="common">Dampwood termite</name>
    <dbReference type="NCBI Taxonomy" id="136037"/>
    <lineage>
        <taxon>Eukaryota</taxon>
        <taxon>Metazoa</taxon>
        <taxon>Ecdysozoa</taxon>
        <taxon>Arthropoda</taxon>
        <taxon>Hexapoda</taxon>
        <taxon>Insecta</taxon>
        <taxon>Pterygota</taxon>
        <taxon>Neoptera</taxon>
        <taxon>Polyneoptera</taxon>
        <taxon>Dictyoptera</taxon>
        <taxon>Blattodea</taxon>
        <taxon>Blattoidea</taxon>
        <taxon>Termitoidae</taxon>
        <taxon>Termopsidae</taxon>
        <taxon>Zootermopsis</taxon>
    </lineage>
</organism>
<reference evidence="1 2" key="1">
    <citation type="journal article" date="2014" name="Nat. Commun.">
        <title>Molecular traces of alternative social organization in a termite genome.</title>
        <authorList>
            <person name="Terrapon N."/>
            <person name="Li C."/>
            <person name="Robertson H.M."/>
            <person name="Ji L."/>
            <person name="Meng X."/>
            <person name="Booth W."/>
            <person name="Chen Z."/>
            <person name="Childers C.P."/>
            <person name="Glastad K.M."/>
            <person name="Gokhale K."/>
            <person name="Gowin J."/>
            <person name="Gronenberg W."/>
            <person name="Hermansen R.A."/>
            <person name="Hu H."/>
            <person name="Hunt B.G."/>
            <person name="Huylmans A.K."/>
            <person name="Khalil S.M."/>
            <person name="Mitchell R.D."/>
            <person name="Munoz-Torres M.C."/>
            <person name="Mustard J.A."/>
            <person name="Pan H."/>
            <person name="Reese J.T."/>
            <person name="Scharf M.E."/>
            <person name="Sun F."/>
            <person name="Vogel H."/>
            <person name="Xiao J."/>
            <person name="Yang W."/>
            <person name="Yang Z."/>
            <person name="Yang Z."/>
            <person name="Zhou J."/>
            <person name="Zhu J."/>
            <person name="Brent C.S."/>
            <person name="Elsik C.G."/>
            <person name="Goodisman M.A."/>
            <person name="Liberles D.A."/>
            <person name="Roe R.M."/>
            <person name="Vargo E.L."/>
            <person name="Vilcinskas A."/>
            <person name="Wang J."/>
            <person name="Bornberg-Bauer E."/>
            <person name="Korb J."/>
            <person name="Zhang G."/>
            <person name="Liebig J."/>
        </authorList>
    </citation>
    <scope>NUCLEOTIDE SEQUENCE [LARGE SCALE GENOMIC DNA]</scope>
    <source>
        <tissue evidence="1">Whole organism</tissue>
    </source>
</reference>
<gene>
    <name evidence="1" type="ORF">L798_09831</name>
</gene>
<evidence type="ECO:0000313" key="2">
    <source>
        <dbReference type="Proteomes" id="UP000027135"/>
    </source>
</evidence>
<dbReference type="InParanoid" id="A0A067R8I6"/>
<dbReference type="EMBL" id="KK852811">
    <property type="protein sequence ID" value="KDR15904.1"/>
    <property type="molecule type" value="Genomic_DNA"/>
</dbReference>
<dbReference type="AlphaFoldDB" id="A0A067R8I6"/>
<accession>A0A067R8I6</accession>
<dbReference type="Gene3D" id="3.40.50.300">
    <property type="entry name" value="P-loop containing nucleotide triphosphate hydrolases"/>
    <property type="match status" value="1"/>
</dbReference>